<dbReference type="PROSITE" id="PS00675">
    <property type="entry name" value="SIGMA54_INTERACT_1"/>
    <property type="match status" value="1"/>
</dbReference>
<dbReference type="PROSITE" id="PS50045">
    <property type="entry name" value="SIGMA54_INTERACT_4"/>
    <property type="match status" value="1"/>
</dbReference>
<dbReference type="Gene3D" id="3.40.50.2300">
    <property type="match status" value="1"/>
</dbReference>
<dbReference type="InterPro" id="IPR025662">
    <property type="entry name" value="Sigma_54_int_dom_ATP-bd_1"/>
</dbReference>
<evidence type="ECO:0000256" key="3">
    <source>
        <dbReference type="ARBA" id="ARBA00023015"/>
    </source>
</evidence>
<evidence type="ECO:0000259" key="8">
    <source>
        <dbReference type="PROSITE" id="PS50110"/>
    </source>
</evidence>
<dbReference type="PANTHER" id="PTHR32071:SF116">
    <property type="entry name" value="TRANSCRIPTIONAL REGULATORY PROTEIN GLRR"/>
    <property type="match status" value="1"/>
</dbReference>
<sequence length="451" mass="49777">MKEDKQRLLLVDDDTDLLRLLSIRLRGADYEVHIAESGEEALAKIPVLRPDLVITDLRMAGMDGMSLFDAIRGRQASLPVIILTAHGSIPDAVDATRRGVFSFLTKPLDSKVLLEEIRRALRISGAPPEAQGAHGESWRSEIITKSPLMEDLLSKARLAAQSEAAVLVRGESGTGKELIARAIHKASVRAAKPFVAVNCGAIPDTLLESELFGHTKGAFTGAMKDYPGLFRSAEGGTLFLDEIGDMPLSLQVKLLRVLQEKQMRPVGSVATTSVDVRIISATHRNLEEEIASERFREDLYYRLNVVSLELPNLAERREDIPLLANHFLQKFAVRSGKKVTGFAPEAMEALISASWPGNVRQLINVVEQGLALSTTSLISASLVADAIHENIEKIPAFSEARRQFEQDYLVRLMQFTRGNVAHAARLAGRNRTEFYKLLGRHHVVPSLFKNQ</sequence>
<dbReference type="SMART" id="SM00448">
    <property type="entry name" value="REC"/>
    <property type="match status" value="1"/>
</dbReference>
<dbReference type="SMART" id="SM00382">
    <property type="entry name" value="AAA"/>
    <property type="match status" value="1"/>
</dbReference>
<evidence type="ECO:0000256" key="4">
    <source>
        <dbReference type="ARBA" id="ARBA00023125"/>
    </source>
</evidence>
<dbReference type="InterPro" id="IPR001789">
    <property type="entry name" value="Sig_transdc_resp-reg_receiver"/>
</dbReference>
<dbReference type="Pfam" id="PF25601">
    <property type="entry name" value="AAA_lid_14"/>
    <property type="match status" value="1"/>
</dbReference>
<evidence type="ECO:0000259" key="7">
    <source>
        <dbReference type="PROSITE" id="PS50045"/>
    </source>
</evidence>
<dbReference type="PROSITE" id="PS00688">
    <property type="entry name" value="SIGMA54_INTERACT_3"/>
    <property type="match status" value="1"/>
</dbReference>
<protein>
    <submittedName>
        <fullName evidence="9">Two-component system response regulator GlrR</fullName>
    </submittedName>
</protein>
<dbReference type="FunFam" id="3.40.50.300:FF:000006">
    <property type="entry name" value="DNA-binding transcriptional regulator NtrC"/>
    <property type="match status" value="1"/>
</dbReference>
<keyword evidence="3" id="KW-0805">Transcription regulation</keyword>
<dbReference type="InterPro" id="IPR025944">
    <property type="entry name" value="Sigma_54_int_dom_CS"/>
</dbReference>
<proteinExistence type="predicted"/>
<dbReference type="GO" id="GO:0003677">
    <property type="term" value="F:DNA binding"/>
    <property type="evidence" value="ECO:0007669"/>
    <property type="project" value="UniProtKB-KW"/>
</dbReference>
<keyword evidence="4" id="KW-0238">DNA-binding</keyword>
<accession>A0A1L3GEQ0</accession>
<dbReference type="Pfam" id="PF00072">
    <property type="entry name" value="Response_reg"/>
    <property type="match status" value="1"/>
</dbReference>
<evidence type="ECO:0000313" key="9">
    <source>
        <dbReference type="EMBL" id="APG24444.1"/>
    </source>
</evidence>
<name>A0A1L3GEQ0_SYNAC</name>
<dbReference type="InterPro" id="IPR027417">
    <property type="entry name" value="P-loop_NTPase"/>
</dbReference>
<feature type="domain" description="Response regulatory" evidence="8">
    <location>
        <begin position="7"/>
        <end position="121"/>
    </location>
</feature>
<dbReference type="Gene3D" id="1.10.10.60">
    <property type="entry name" value="Homeodomain-like"/>
    <property type="match status" value="1"/>
</dbReference>
<dbReference type="InterPro" id="IPR002078">
    <property type="entry name" value="Sigma_54_int"/>
</dbReference>
<dbReference type="SUPFAM" id="SSF46689">
    <property type="entry name" value="Homeodomain-like"/>
    <property type="match status" value="1"/>
</dbReference>
<feature type="domain" description="Sigma-54 factor interaction" evidence="7">
    <location>
        <begin position="142"/>
        <end position="371"/>
    </location>
</feature>
<keyword evidence="10" id="KW-1185">Reference proteome</keyword>
<dbReference type="PROSITE" id="PS50110">
    <property type="entry name" value="RESPONSE_REGULATORY"/>
    <property type="match status" value="1"/>
</dbReference>
<dbReference type="SUPFAM" id="SSF52540">
    <property type="entry name" value="P-loop containing nucleoside triphosphate hydrolases"/>
    <property type="match status" value="1"/>
</dbReference>
<dbReference type="Proteomes" id="UP000182264">
    <property type="component" value="Chromosome"/>
</dbReference>
<keyword evidence="6" id="KW-0597">Phosphoprotein</keyword>
<keyword evidence="5" id="KW-0804">Transcription</keyword>
<gene>
    <name evidence="9" type="ORF">A7E75_04900</name>
</gene>
<dbReference type="PANTHER" id="PTHR32071">
    <property type="entry name" value="TRANSCRIPTIONAL REGULATORY PROTEIN"/>
    <property type="match status" value="1"/>
</dbReference>
<dbReference type="GO" id="GO:0005524">
    <property type="term" value="F:ATP binding"/>
    <property type="evidence" value="ECO:0007669"/>
    <property type="project" value="UniProtKB-KW"/>
</dbReference>
<dbReference type="GO" id="GO:0006355">
    <property type="term" value="P:regulation of DNA-templated transcription"/>
    <property type="evidence" value="ECO:0007669"/>
    <property type="project" value="InterPro"/>
</dbReference>
<dbReference type="InterPro" id="IPR058031">
    <property type="entry name" value="AAA_lid_NorR"/>
</dbReference>
<keyword evidence="2" id="KW-0067">ATP-binding</keyword>
<evidence type="ECO:0000256" key="5">
    <source>
        <dbReference type="ARBA" id="ARBA00023163"/>
    </source>
</evidence>
<dbReference type="Gene3D" id="3.40.50.300">
    <property type="entry name" value="P-loop containing nucleotide triphosphate hydrolases"/>
    <property type="match status" value="1"/>
</dbReference>
<reference evidence="9 10" key="1">
    <citation type="journal article" date="2017" name="Genome Announc.">
        <title>Complete Genome Sequences of Two Acetylene-Fermenting Pelobacter acetylenicus Strains.</title>
        <authorList>
            <person name="Sutton J.M."/>
            <person name="Baesman S.M."/>
            <person name="Fierst J.L."/>
            <person name="Poret-Peterson A.T."/>
            <person name="Oremland R.S."/>
            <person name="Dunlap D.S."/>
            <person name="Akob D.M."/>
        </authorList>
    </citation>
    <scope>NUCLEOTIDE SEQUENCE [LARGE SCALE GENOMIC DNA]</scope>
    <source>
        <strain evidence="9 10">DSM 3247</strain>
    </source>
</reference>
<dbReference type="OrthoDB" id="9814761at2"/>
<evidence type="ECO:0000313" key="10">
    <source>
        <dbReference type="Proteomes" id="UP000182264"/>
    </source>
</evidence>
<dbReference type="PROSITE" id="PS00676">
    <property type="entry name" value="SIGMA54_INTERACT_2"/>
    <property type="match status" value="1"/>
</dbReference>
<dbReference type="GO" id="GO:0000160">
    <property type="term" value="P:phosphorelay signal transduction system"/>
    <property type="evidence" value="ECO:0007669"/>
    <property type="project" value="InterPro"/>
</dbReference>
<organism evidence="9 10">
    <name type="scientific">Syntrophotalea acetylenica</name>
    <name type="common">Pelobacter acetylenicus</name>
    <dbReference type="NCBI Taxonomy" id="29542"/>
    <lineage>
        <taxon>Bacteria</taxon>
        <taxon>Pseudomonadati</taxon>
        <taxon>Thermodesulfobacteriota</taxon>
        <taxon>Desulfuromonadia</taxon>
        <taxon>Desulfuromonadales</taxon>
        <taxon>Syntrophotaleaceae</taxon>
        <taxon>Syntrophotalea</taxon>
    </lineage>
</organism>
<evidence type="ECO:0000256" key="1">
    <source>
        <dbReference type="ARBA" id="ARBA00022741"/>
    </source>
</evidence>
<dbReference type="Gene3D" id="1.10.8.60">
    <property type="match status" value="1"/>
</dbReference>
<dbReference type="InterPro" id="IPR003593">
    <property type="entry name" value="AAA+_ATPase"/>
</dbReference>
<dbReference type="KEGG" id="pace:A6070_13545"/>
<evidence type="ECO:0000256" key="2">
    <source>
        <dbReference type="ARBA" id="ARBA00022840"/>
    </source>
</evidence>
<feature type="modified residue" description="4-aspartylphosphate" evidence="6">
    <location>
        <position position="56"/>
    </location>
</feature>
<dbReference type="InterPro" id="IPR011006">
    <property type="entry name" value="CheY-like_superfamily"/>
</dbReference>
<dbReference type="RefSeq" id="WP_072286284.1">
    <property type="nucleotide sequence ID" value="NZ_CP015455.1"/>
</dbReference>
<dbReference type="InterPro" id="IPR009057">
    <property type="entry name" value="Homeodomain-like_sf"/>
</dbReference>
<dbReference type="AlphaFoldDB" id="A0A1L3GEQ0"/>
<keyword evidence="1" id="KW-0547">Nucleotide-binding</keyword>
<dbReference type="Pfam" id="PF00158">
    <property type="entry name" value="Sigma54_activat"/>
    <property type="match status" value="1"/>
</dbReference>
<evidence type="ECO:0000256" key="6">
    <source>
        <dbReference type="PROSITE-ProRule" id="PRU00169"/>
    </source>
</evidence>
<dbReference type="EMBL" id="CP015518">
    <property type="protein sequence ID" value="APG24444.1"/>
    <property type="molecule type" value="Genomic_DNA"/>
</dbReference>
<dbReference type="STRING" id="29542.A6070_13545"/>
<dbReference type="SUPFAM" id="SSF52172">
    <property type="entry name" value="CheY-like"/>
    <property type="match status" value="1"/>
</dbReference>
<dbReference type="CDD" id="cd00009">
    <property type="entry name" value="AAA"/>
    <property type="match status" value="1"/>
</dbReference>
<dbReference type="InterPro" id="IPR025943">
    <property type="entry name" value="Sigma_54_int_dom_ATP-bd_2"/>
</dbReference>